<comment type="caution">
    <text evidence="3">The sequence shown here is derived from an EMBL/GenBank/DDBJ whole genome shotgun (WGS) entry which is preliminary data.</text>
</comment>
<dbReference type="InterPro" id="IPR001680">
    <property type="entry name" value="WD40_rpt"/>
</dbReference>
<sequence>MALGVHRCRFVGWSPSPITALALPPPHKSHNLPFPPLAVGRQNGSIELYRWAAKGSSPHAWVLDSTLPGPADTKVDALALTIRARRQPHQHYLRLFSLPGDANLYEWDIQSGTVLHTIPSQGGTIWSLAPDPTGSFLAIGCQDGAVRLLDISHSEAPVHVKRFERVQTRFLSIAWAWSSEVASEESTQRDLASDSDDELDSSNVLPATTLVTGCSDSSLRTWDVRTGRVLNRMTVERARGERTLVWSVAVLGRVHLFSPYSPPPNNKLIFRDGTIVSGDSLGTVKFWDNRTATQIHSFTAHNADVLCMTISPTGEAIYTSGVDQRTVEFVKLPPSGNDHGKWVQTTQRRIHSHDVRALAMWPPYVPTSNEKQTYAPLLISAGLDMSVALVPAAPPQAEQLGMLTNPILSSRSNVTTFEDAYPKRLGYPLASGNVVLASRARLVVSFSDRVVGIWRLPAQKPKTVGAWEEGDENEWEKALEMELRFRTNITAGAVSPDGQWLAVADVWEVKLFRVEDVNGTLRPRRSRTISLVLSSVLSGQTGASALCFTPDSRRLVIGTWKEARIVLVDLDQGPQEAVVRVFGVHSERENSGGNEGHEDAVLTPRVSRVAVSPDSQWLASADSNGRVCVFNLDSAKHTTTLPRTLLSPSALSFDTHSPHVLALGYPNNEIQLFDAEAQMFYPALPDKVSHLQDPILGIVFPPTLTPNERKMYVWSAGWLARYDIPTPSSSTLTKQPAPPSAPESSTELSLKRKRAGEVDESFAIVTKFRPVLLADFCTDGVGEMVVVERPLVDLLSTLPPAYLKPKYGAN</sequence>
<dbReference type="GO" id="GO:0032040">
    <property type="term" value="C:small-subunit processome"/>
    <property type="evidence" value="ECO:0007669"/>
    <property type="project" value="TreeGrafter"/>
</dbReference>
<feature type="repeat" description="WD" evidence="1">
    <location>
        <begin position="210"/>
        <end position="232"/>
    </location>
</feature>
<dbReference type="AlphaFoldDB" id="A0A8H2XGD9"/>
<reference evidence="3" key="1">
    <citation type="submission" date="2021-01" db="EMBL/GenBank/DDBJ databases">
        <authorList>
            <person name="Kaushik A."/>
        </authorList>
    </citation>
    <scope>NUCLEOTIDE SEQUENCE</scope>
    <source>
        <strain evidence="3">AG1-1A</strain>
    </source>
</reference>
<evidence type="ECO:0000256" key="2">
    <source>
        <dbReference type="SAM" id="MobiDB-lite"/>
    </source>
</evidence>
<dbReference type="GO" id="GO:0030686">
    <property type="term" value="C:90S preribosome"/>
    <property type="evidence" value="ECO:0007669"/>
    <property type="project" value="InterPro"/>
</dbReference>
<dbReference type="EMBL" id="CAJMWR010001443">
    <property type="protein sequence ID" value="CAE6425961.1"/>
    <property type="molecule type" value="Genomic_DNA"/>
</dbReference>
<dbReference type="PANTHER" id="PTHR44163:SF1">
    <property type="entry name" value="U3 SMALL NUCLEOLAR RNA-ASSOCIATED PROTEIN 4 HOMOLOG"/>
    <property type="match status" value="1"/>
</dbReference>
<dbReference type="SUPFAM" id="SSF63829">
    <property type="entry name" value="Calcium-dependent phosphotriesterase"/>
    <property type="match status" value="1"/>
</dbReference>
<dbReference type="Gene3D" id="2.130.10.10">
    <property type="entry name" value="YVTN repeat-like/Quinoprotein amine dehydrogenase"/>
    <property type="match status" value="3"/>
</dbReference>
<dbReference type="Proteomes" id="UP000663840">
    <property type="component" value="Unassembled WGS sequence"/>
</dbReference>
<dbReference type="Pfam" id="PF00400">
    <property type="entry name" value="WD40"/>
    <property type="match status" value="3"/>
</dbReference>
<gene>
    <name evidence="3" type="ORF">RDB_LOCUS59813</name>
</gene>
<dbReference type="GO" id="GO:0034455">
    <property type="term" value="C:t-UTP complex"/>
    <property type="evidence" value="ECO:0007669"/>
    <property type="project" value="TreeGrafter"/>
</dbReference>
<protein>
    <recommendedName>
        <fullName evidence="5">U3 small nucleolar RNA-associated protein 4</fullName>
    </recommendedName>
</protein>
<dbReference type="GO" id="GO:0000462">
    <property type="term" value="P:maturation of SSU-rRNA from tricistronic rRNA transcript (SSU-rRNA, 5.8S rRNA, LSU-rRNA)"/>
    <property type="evidence" value="ECO:0007669"/>
    <property type="project" value="InterPro"/>
</dbReference>
<feature type="region of interest" description="Disordered" evidence="2">
    <location>
        <begin position="729"/>
        <end position="752"/>
    </location>
</feature>
<evidence type="ECO:0000313" key="4">
    <source>
        <dbReference type="Proteomes" id="UP000663840"/>
    </source>
</evidence>
<dbReference type="SUPFAM" id="SSF50978">
    <property type="entry name" value="WD40 repeat-like"/>
    <property type="match status" value="1"/>
</dbReference>
<dbReference type="PROSITE" id="PS50082">
    <property type="entry name" value="WD_REPEATS_2"/>
    <property type="match status" value="1"/>
</dbReference>
<organism evidence="3 4">
    <name type="scientific">Rhizoctonia solani</name>
    <dbReference type="NCBI Taxonomy" id="456999"/>
    <lineage>
        <taxon>Eukaryota</taxon>
        <taxon>Fungi</taxon>
        <taxon>Dikarya</taxon>
        <taxon>Basidiomycota</taxon>
        <taxon>Agaricomycotina</taxon>
        <taxon>Agaricomycetes</taxon>
        <taxon>Cantharellales</taxon>
        <taxon>Ceratobasidiaceae</taxon>
        <taxon>Rhizoctonia</taxon>
    </lineage>
</organism>
<evidence type="ECO:0008006" key="5">
    <source>
        <dbReference type="Google" id="ProtNLM"/>
    </source>
</evidence>
<proteinExistence type="predicted"/>
<dbReference type="GO" id="GO:0003723">
    <property type="term" value="F:RNA binding"/>
    <property type="evidence" value="ECO:0007669"/>
    <property type="project" value="TreeGrafter"/>
</dbReference>
<dbReference type="InterPro" id="IPR036322">
    <property type="entry name" value="WD40_repeat_dom_sf"/>
</dbReference>
<dbReference type="InterPro" id="IPR046351">
    <property type="entry name" value="UTP4"/>
</dbReference>
<keyword evidence="1" id="KW-0853">WD repeat</keyword>
<evidence type="ECO:0000313" key="3">
    <source>
        <dbReference type="EMBL" id="CAE6425961.1"/>
    </source>
</evidence>
<evidence type="ECO:0000256" key="1">
    <source>
        <dbReference type="PROSITE-ProRule" id="PRU00221"/>
    </source>
</evidence>
<accession>A0A8H2XGD9</accession>
<dbReference type="PANTHER" id="PTHR44163">
    <property type="entry name" value="U3 SMALL NUCLEOLAR RNA-ASSOCIATED PROTEIN 4 HOMOLOG"/>
    <property type="match status" value="1"/>
</dbReference>
<dbReference type="SMART" id="SM00320">
    <property type="entry name" value="WD40"/>
    <property type="match status" value="7"/>
</dbReference>
<dbReference type="InterPro" id="IPR015943">
    <property type="entry name" value="WD40/YVTN_repeat-like_dom_sf"/>
</dbReference>
<name>A0A8H2XGD9_9AGAM</name>